<sequence>MRRKSILLALLAAALMAVSLPDVRQASAAPDDETVTEVREVFSPDGSISRRPVTRPAIELPAQAQALAAAEVIPIEINGPSASRFDLVFVGDGYTGAQLGTYGEHVRSKLAELMAVEPFKTYRGQFNVWQVNVVSAESGVDNDPSYGIRRNTALDMYFWCGNVERLLCVNETKARQYASAADDADQVIALANTTKYGGAGGNVATSSGGNALAGQIVVHELGHSIGGLADEYTYGGGDCYPYREPREINSSRYTAEQMRQNQAKWYRWLGQTSPDGGVVDTYTGSSYYTRCVYRPTDNSLMRSLGRAFNLPGREAMIAAFYKETGVVEAAASDESESPWVRPVGGASVSWTLDGQPAGTGTQFVAPALSPGAHTVTATVTDDTAAVLDPELRKRYMTRRISWIIGD</sequence>
<keyword evidence="3" id="KW-1185">Reference proteome</keyword>
<feature type="signal peptide" evidence="1">
    <location>
        <begin position="1"/>
        <end position="28"/>
    </location>
</feature>
<proteinExistence type="predicted"/>
<dbReference type="GO" id="GO:0008237">
    <property type="term" value="F:metallopeptidase activity"/>
    <property type="evidence" value="ECO:0007669"/>
    <property type="project" value="InterPro"/>
</dbReference>
<reference evidence="3" key="1">
    <citation type="submission" date="2016-10" db="EMBL/GenBank/DDBJ databases">
        <authorList>
            <person name="Varghese N."/>
            <person name="Submissions S."/>
        </authorList>
    </citation>
    <scope>NUCLEOTIDE SEQUENCE [LARGE SCALE GENOMIC DNA]</scope>
    <source>
        <strain evidence="3">IBRC-M 10655</strain>
    </source>
</reference>
<keyword evidence="1" id="KW-0732">Signal</keyword>
<name>A0A1H0R387_9PSEU</name>
<dbReference type="EMBL" id="FNJB01000007">
    <property type="protein sequence ID" value="SDP23855.1"/>
    <property type="molecule type" value="Genomic_DNA"/>
</dbReference>
<dbReference type="STRING" id="504798.SAMN05421871_104274"/>
<accession>A0A1H0R387</accession>
<dbReference type="Pfam" id="PF09471">
    <property type="entry name" value="Peptidase_M64"/>
    <property type="match status" value="1"/>
</dbReference>
<dbReference type="Proteomes" id="UP000199651">
    <property type="component" value="Unassembled WGS sequence"/>
</dbReference>
<dbReference type="AlphaFoldDB" id="A0A1H0R387"/>
<dbReference type="OrthoDB" id="4523226at2"/>
<evidence type="ECO:0000256" key="1">
    <source>
        <dbReference type="SAM" id="SignalP"/>
    </source>
</evidence>
<protein>
    <submittedName>
        <fullName evidence="2">IgA Peptidase M64</fullName>
    </submittedName>
</protein>
<dbReference type="InterPro" id="IPR019026">
    <property type="entry name" value="Peptidase_M64_IgA"/>
</dbReference>
<gene>
    <name evidence="2" type="ORF">SAMN05192558_107275</name>
</gene>
<organism evidence="2 3">
    <name type="scientific">Actinokineospora alba</name>
    <dbReference type="NCBI Taxonomy" id="504798"/>
    <lineage>
        <taxon>Bacteria</taxon>
        <taxon>Bacillati</taxon>
        <taxon>Actinomycetota</taxon>
        <taxon>Actinomycetes</taxon>
        <taxon>Pseudonocardiales</taxon>
        <taxon>Pseudonocardiaceae</taxon>
        <taxon>Actinokineospora</taxon>
    </lineage>
</organism>
<feature type="chain" id="PRO_5011787740" evidence="1">
    <location>
        <begin position="29"/>
        <end position="406"/>
    </location>
</feature>
<dbReference type="Gene3D" id="3.40.390.10">
    <property type="entry name" value="Collagenase (Catalytic Domain)"/>
    <property type="match status" value="1"/>
</dbReference>
<evidence type="ECO:0000313" key="3">
    <source>
        <dbReference type="Proteomes" id="UP000199651"/>
    </source>
</evidence>
<dbReference type="InterPro" id="IPR024079">
    <property type="entry name" value="MetalloPept_cat_dom_sf"/>
</dbReference>
<evidence type="ECO:0000313" key="2">
    <source>
        <dbReference type="EMBL" id="SDP23855.1"/>
    </source>
</evidence>
<dbReference type="RefSeq" id="WP_091377910.1">
    <property type="nucleotide sequence ID" value="NZ_FNDV01000004.1"/>
</dbReference>